<gene>
    <name evidence="2" type="ORF">AVDCRST_MAG57-2481</name>
</gene>
<name>A0A6J4IT72_9ACTN</name>
<feature type="non-terminal residue" evidence="2">
    <location>
        <position position="79"/>
    </location>
</feature>
<reference evidence="2" key="1">
    <citation type="submission" date="2020-02" db="EMBL/GenBank/DDBJ databases">
        <authorList>
            <person name="Meier V. D."/>
        </authorList>
    </citation>
    <scope>NUCLEOTIDE SEQUENCE</scope>
    <source>
        <strain evidence="2">AVDCRST_MAG57</strain>
    </source>
</reference>
<feature type="compositionally biased region" description="Basic residues" evidence="1">
    <location>
        <begin position="1"/>
        <end position="19"/>
    </location>
</feature>
<evidence type="ECO:0000313" key="2">
    <source>
        <dbReference type="EMBL" id="CAA9258196.1"/>
    </source>
</evidence>
<accession>A0A6J4IT72</accession>
<evidence type="ECO:0000256" key="1">
    <source>
        <dbReference type="SAM" id="MobiDB-lite"/>
    </source>
</evidence>
<dbReference type="AlphaFoldDB" id="A0A6J4IT72"/>
<protein>
    <submittedName>
        <fullName evidence="2">Uncharacterized protein</fullName>
    </submittedName>
</protein>
<feature type="region of interest" description="Disordered" evidence="1">
    <location>
        <begin position="1"/>
        <end position="79"/>
    </location>
</feature>
<organism evidence="2">
    <name type="scientific">uncultured Blastococcus sp</name>
    <dbReference type="NCBI Taxonomy" id="217144"/>
    <lineage>
        <taxon>Bacteria</taxon>
        <taxon>Bacillati</taxon>
        <taxon>Actinomycetota</taxon>
        <taxon>Actinomycetes</taxon>
        <taxon>Geodermatophilales</taxon>
        <taxon>Geodermatophilaceae</taxon>
        <taxon>Blastococcus</taxon>
        <taxon>environmental samples</taxon>
    </lineage>
</organism>
<feature type="non-terminal residue" evidence="2">
    <location>
        <position position="1"/>
    </location>
</feature>
<sequence length="79" mass="8791">GHRRAHRRHRAGRPVHRRHPVPDPDGHRRGGHHRRRCPGSPHPGPRRARLPGHAGTAEEAAQRGGTHPDRGPGAGRRRL</sequence>
<proteinExistence type="predicted"/>
<dbReference type="EMBL" id="CADCTI010000204">
    <property type="protein sequence ID" value="CAA9258196.1"/>
    <property type="molecule type" value="Genomic_DNA"/>
</dbReference>